<evidence type="ECO:0000256" key="4">
    <source>
        <dbReference type="ARBA" id="ARBA00021581"/>
    </source>
</evidence>
<feature type="transmembrane region" description="Helical" evidence="17">
    <location>
        <begin position="251"/>
        <end position="268"/>
    </location>
</feature>
<dbReference type="AlphaFoldDB" id="A0A1H9SKB5"/>
<dbReference type="STRING" id="1464123.SAMN05444126_10745"/>
<organism evidence="18 19">
    <name type="scientific">Salisediminibacterium halotolerans</name>
    <dbReference type="NCBI Taxonomy" id="517425"/>
    <lineage>
        <taxon>Bacteria</taxon>
        <taxon>Bacillati</taxon>
        <taxon>Bacillota</taxon>
        <taxon>Bacilli</taxon>
        <taxon>Bacillales</taxon>
        <taxon>Bacillaceae</taxon>
        <taxon>Salisediminibacterium</taxon>
    </lineage>
</organism>
<evidence type="ECO:0000256" key="6">
    <source>
        <dbReference type="ARBA" id="ARBA00022692"/>
    </source>
</evidence>
<evidence type="ECO:0000256" key="7">
    <source>
        <dbReference type="ARBA" id="ARBA00022801"/>
    </source>
</evidence>
<evidence type="ECO:0000256" key="12">
    <source>
        <dbReference type="ARBA" id="ARBA00023251"/>
    </source>
</evidence>
<name>A0A1H9SKB5_9BACI</name>
<keyword evidence="5 17" id="KW-1003">Cell membrane</keyword>
<comment type="similarity">
    <text evidence="2 17">Belongs to the UppP family.</text>
</comment>
<comment type="subcellular location">
    <subcellularLocation>
        <location evidence="1 17">Cell membrane</location>
        <topology evidence="1 17">Multi-pass membrane protein</topology>
    </subcellularLocation>
</comment>
<evidence type="ECO:0000256" key="3">
    <source>
        <dbReference type="ARBA" id="ARBA00012374"/>
    </source>
</evidence>
<evidence type="ECO:0000256" key="10">
    <source>
        <dbReference type="ARBA" id="ARBA00022989"/>
    </source>
</evidence>
<dbReference type="EC" id="3.6.1.27" evidence="3 17"/>
<dbReference type="GO" id="GO:0071555">
    <property type="term" value="P:cell wall organization"/>
    <property type="evidence" value="ECO:0007669"/>
    <property type="project" value="UniProtKB-KW"/>
</dbReference>
<comment type="catalytic activity">
    <reaction evidence="16 17">
        <text>di-trans,octa-cis-undecaprenyl diphosphate + H2O = di-trans,octa-cis-undecaprenyl phosphate + phosphate + H(+)</text>
        <dbReference type="Rhea" id="RHEA:28094"/>
        <dbReference type="ChEBI" id="CHEBI:15377"/>
        <dbReference type="ChEBI" id="CHEBI:15378"/>
        <dbReference type="ChEBI" id="CHEBI:43474"/>
        <dbReference type="ChEBI" id="CHEBI:58405"/>
        <dbReference type="ChEBI" id="CHEBI:60392"/>
        <dbReference type="EC" id="3.6.1.27"/>
    </reaction>
</comment>
<proteinExistence type="inferred from homology"/>
<dbReference type="EMBL" id="FOGV01000007">
    <property type="protein sequence ID" value="SER85470.1"/>
    <property type="molecule type" value="Genomic_DNA"/>
</dbReference>
<evidence type="ECO:0000256" key="11">
    <source>
        <dbReference type="ARBA" id="ARBA00023136"/>
    </source>
</evidence>
<evidence type="ECO:0000256" key="8">
    <source>
        <dbReference type="ARBA" id="ARBA00022960"/>
    </source>
</evidence>
<feature type="transmembrane region" description="Helical" evidence="17">
    <location>
        <begin position="88"/>
        <end position="107"/>
    </location>
</feature>
<evidence type="ECO:0000313" key="19">
    <source>
        <dbReference type="Proteomes" id="UP000199318"/>
    </source>
</evidence>
<keyword evidence="19" id="KW-1185">Reference proteome</keyword>
<evidence type="ECO:0000256" key="14">
    <source>
        <dbReference type="ARBA" id="ARBA00032707"/>
    </source>
</evidence>
<protein>
    <recommendedName>
        <fullName evidence="4 17">Undecaprenyl-diphosphatase</fullName>
        <ecNumber evidence="3 17">3.6.1.27</ecNumber>
    </recommendedName>
    <alternativeName>
        <fullName evidence="15 17">Bacitracin resistance protein</fullName>
    </alternativeName>
    <alternativeName>
        <fullName evidence="14 17">Undecaprenyl pyrophosphate phosphatase</fullName>
    </alternativeName>
</protein>
<reference evidence="19" key="1">
    <citation type="submission" date="2016-10" db="EMBL/GenBank/DDBJ databases">
        <authorList>
            <person name="de Groot N.N."/>
        </authorList>
    </citation>
    <scope>NUCLEOTIDE SEQUENCE [LARGE SCALE GENOMIC DNA]</scope>
    <source>
        <strain evidence="19">10nlg</strain>
    </source>
</reference>
<evidence type="ECO:0000256" key="13">
    <source>
        <dbReference type="ARBA" id="ARBA00023316"/>
    </source>
</evidence>
<gene>
    <name evidence="17" type="primary">uppP</name>
    <name evidence="18" type="ORF">SAMN05444126_10745</name>
</gene>
<evidence type="ECO:0000313" key="18">
    <source>
        <dbReference type="EMBL" id="SER85470.1"/>
    </source>
</evidence>
<dbReference type="PANTHER" id="PTHR30622">
    <property type="entry name" value="UNDECAPRENYL-DIPHOSPHATASE"/>
    <property type="match status" value="1"/>
</dbReference>
<evidence type="ECO:0000256" key="15">
    <source>
        <dbReference type="ARBA" id="ARBA00032932"/>
    </source>
</evidence>
<sequence length="269" mass="29296">MTIIELLQYILLGIIQGATEPLPVSSSGHLRIFSYYFGLDVPDLHFEVFLNGASLFAVLYVYKTDLIEMFQDTINHVRKPAAETADQFRLGVMVIVGTIPAVIIGGLFRDFIGGELTEIHYVGIALMVTGIALWLIRNLKGHKLDGEITYKDAIIVGLAQAAALIPGISRSGATIVAALARNVEAETALKYSFFLSIPVSVGSLVLEASTIVNTIVDNDALLLYIISFITSVIVSIIAIRLLINVVTRGKLLYFAIYVFVVAVIILIVR</sequence>
<dbReference type="PANTHER" id="PTHR30622:SF2">
    <property type="entry name" value="UNDECAPRENYL-DIPHOSPHATASE"/>
    <property type="match status" value="1"/>
</dbReference>
<keyword evidence="10 17" id="KW-1133">Transmembrane helix</keyword>
<dbReference type="Proteomes" id="UP000199318">
    <property type="component" value="Unassembled WGS sequence"/>
</dbReference>
<feature type="transmembrane region" description="Helical" evidence="17">
    <location>
        <begin position="221"/>
        <end position="245"/>
    </location>
</feature>
<keyword evidence="6 17" id="KW-0812">Transmembrane</keyword>
<accession>A0A1H9SKB5</accession>
<dbReference type="HAMAP" id="MF_01006">
    <property type="entry name" value="Undec_diphosphatase"/>
    <property type="match status" value="1"/>
</dbReference>
<evidence type="ECO:0000256" key="5">
    <source>
        <dbReference type="ARBA" id="ARBA00022475"/>
    </source>
</evidence>
<dbReference type="GO" id="GO:0008360">
    <property type="term" value="P:regulation of cell shape"/>
    <property type="evidence" value="ECO:0007669"/>
    <property type="project" value="UniProtKB-KW"/>
</dbReference>
<dbReference type="GO" id="GO:0046677">
    <property type="term" value="P:response to antibiotic"/>
    <property type="evidence" value="ECO:0007669"/>
    <property type="project" value="UniProtKB-UniRule"/>
</dbReference>
<evidence type="ECO:0000256" key="17">
    <source>
        <dbReference type="HAMAP-Rule" id="MF_01006"/>
    </source>
</evidence>
<keyword evidence="12 17" id="KW-0046">Antibiotic resistance</keyword>
<keyword evidence="7 17" id="KW-0378">Hydrolase</keyword>
<keyword evidence="13 17" id="KW-0961">Cell wall biogenesis/degradation</keyword>
<dbReference type="GO" id="GO:0009252">
    <property type="term" value="P:peptidoglycan biosynthetic process"/>
    <property type="evidence" value="ECO:0007669"/>
    <property type="project" value="UniProtKB-KW"/>
</dbReference>
<dbReference type="OrthoDB" id="9808289at2"/>
<comment type="miscellaneous">
    <text evidence="17">Bacitracin is thought to be involved in the inhibition of peptidoglycan synthesis by sequestering undecaprenyl diphosphate, thereby reducing the pool of lipid carrier available.</text>
</comment>
<evidence type="ECO:0000256" key="16">
    <source>
        <dbReference type="ARBA" id="ARBA00047594"/>
    </source>
</evidence>
<keyword evidence="8 17" id="KW-0133">Cell shape</keyword>
<dbReference type="RefSeq" id="WP_093072472.1">
    <property type="nucleotide sequence ID" value="NZ_FOGV01000007.1"/>
</dbReference>
<keyword evidence="9 17" id="KW-0573">Peptidoglycan synthesis</keyword>
<feature type="transmembrane region" description="Helical" evidence="17">
    <location>
        <begin position="119"/>
        <end position="136"/>
    </location>
</feature>
<feature type="transmembrane region" description="Helical" evidence="17">
    <location>
        <begin position="188"/>
        <end position="209"/>
    </location>
</feature>
<evidence type="ECO:0000256" key="1">
    <source>
        <dbReference type="ARBA" id="ARBA00004651"/>
    </source>
</evidence>
<keyword evidence="11 17" id="KW-0472">Membrane</keyword>
<comment type="function">
    <text evidence="17">Catalyzes the dephosphorylation of undecaprenyl diphosphate (UPP). Confers resistance to bacitracin.</text>
</comment>
<dbReference type="Pfam" id="PF02673">
    <property type="entry name" value="BacA"/>
    <property type="match status" value="1"/>
</dbReference>
<comment type="caution">
    <text evidence="18">The sequence shown here is derived from an EMBL/GenBank/DDBJ whole genome shotgun (WGS) entry which is preliminary data.</text>
</comment>
<dbReference type="GO" id="GO:0050380">
    <property type="term" value="F:undecaprenyl-diphosphatase activity"/>
    <property type="evidence" value="ECO:0007669"/>
    <property type="project" value="UniProtKB-UniRule"/>
</dbReference>
<dbReference type="InterPro" id="IPR003824">
    <property type="entry name" value="UppP"/>
</dbReference>
<dbReference type="GO" id="GO:0005886">
    <property type="term" value="C:plasma membrane"/>
    <property type="evidence" value="ECO:0007669"/>
    <property type="project" value="UniProtKB-SubCell"/>
</dbReference>
<evidence type="ECO:0000256" key="2">
    <source>
        <dbReference type="ARBA" id="ARBA00010621"/>
    </source>
</evidence>
<evidence type="ECO:0000256" key="9">
    <source>
        <dbReference type="ARBA" id="ARBA00022984"/>
    </source>
</evidence>